<feature type="region of interest" description="Disordered" evidence="1">
    <location>
        <begin position="1"/>
        <end position="20"/>
    </location>
</feature>
<reference evidence="2" key="2">
    <citation type="submission" date="2004-02" db="EMBL/GenBank/DDBJ databases">
        <authorList>
            <consortium name="Genoscope"/>
            <consortium name="Whitehead Institute Centre for Genome Research"/>
        </authorList>
    </citation>
    <scope>NUCLEOTIDE SEQUENCE</scope>
</reference>
<feature type="non-terminal residue" evidence="2">
    <location>
        <position position="1"/>
    </location>
</feature>
<name>Q4RBA7_TETNG</name>
<reference evidence="2" key="1">
    <citation type="journal article" date="2004" name="Nature">
        <title>Genome duplication in the teleost fish Tetraodon nigroviridis reveals the early vertebrate proto-karyotype.</title>
        <authorList>
            <person name="Jaillon O."/>
            <person name="Aury J.-M."/>
            <person name="Brunet F."/>
            <person name="Petit J.-L."/>
            <person name="Stange-Thomann N."/>
            <person name="Mauceli E."/>
            <person name="Bouneau L."/>
            <person name="Fischer C."/>
            <person name="Ozouf-Costaz C."/>
            <person name="Bernot A."/>
            <person name="Nicaud S."/>
            <person name="Jaffe D."/>
            <person name="Fisher S."/>
            <person name="Lutfalla G."/>
            <person name="Dossat C."/>
            <person name="Segurens B."/>
            <person name="Dasilva C."/>
            <person name="Salanoubat M."/>
            <person name="Levy M."/>
            <person name="Boudet N."/>
            <person name="Castellano S."/>
            <person name="Anthouard V."/>
            <person name="Jubin C."/>
            <person name="Castelli V."/>
            <person name="Katinka M."/>
            <person name="Vacherie B."/>
            <person name="Biemont C."/>
            <person name="Skalli Z."/>
            <person name="Cattolico L."/>
            <person name="Poulain J."/>
            <person name="De Berardinis V."/>
            <person name="Cruaud C."/>
            <person name="Duprat S."/>
            <person name="Brottier P."/>
            <person name="Coutanceau J.-P."/>
            <person name="Gouzy J."/>
            <person name="Parra G."/>
            <person name="Lardier G."/>
            <person name="Chapple C."/>
            <person name="McKernan K.J."/>
            <person name="McEwan P."/>
            <person name="Bosak S."/>
            <person name="Kellis M."/>
            <person name="Volff J.-N."/>
            <person name="Guigo R."/>
            <person name="Zody M.C."/>
            <person name="Mesirov J."/>
            <person name="Lindblad-Toh K."/>
            <person name="Birren B."/>
            <person name="Nusbaum C."/>
            <person name="Kahn D."/>
            <person name="Robinson-Rechavi M."/>
            <person name="Laudet V."/>
            <person name="Schachter V."/>
            <person name="Quetier F."/>
            <person name="Saurin W."/>
            <person name="Scarpelli C."/>
            <person name="Wincker P."/>
            <person name="Lander E.S."/>
            <person name="Weissenbach J."/>
            <person name="Roest Crollius H."/>
        </authorList>
    </citation>
    <scope>NUCLEOTIDE SEQUENCE [LARGE SCALE GENOMIC DNA]</scope>
</reference>
<organism evidence="2">
    <name type="scientific">Tetraodon nigroviridis</name>
    <name type="common">Spotted green pufferfish</name>
    <name type="synonym">Chelonodon nigroviridis</name>
    <dbReference type="NCBI Taxonomy" id="99883"/>
    <lineage>
        <taxon>Eukaryota</taxon>
        <taxon>Metazoa</taxon>
        <taxon>Chordata</taxon>
        <taxon>Craniata</taxon>
        <taxon>Vertebrata</taxon>
        <taxon>Euteleostomi</taxon>
        <taxon>Actinopterygii</taxon>
        <taxon>Neopterygii</taxon>
        <taxon>Teleostei</taxon>
        <taxon>Neoteleostei</taxon>
        <taxon>Acanthomorphata</taxon>
        <taxon>Eupercaria</taxon>
        <taxon>Tetraodontiformes</taxon>
        <taxon>Tetradontoidea</taxon>
        <taxon>Tetraodontidae</taxon>
        <taxon>Tetraodon</taxon>
    </lineage>
</organism>
<evidence type="ECO:0000313" key="2">
    <source>
        <dbReference type="EMBL" id="CAG14326.1"/>
    </source>
</evidence>
<accession>Q4RBA7</accession>
<comment type="caution">
    <text evidence="2">The sequence shown here is derived from an EMBL/GenBank/DDBJ whole genome shotgun (WGS) entry which is preliminary data.</text>
</comment>
<protein>
    <submittedName>
        <fullName evidence="2">(spotted green pufferfish) hypothetical protein</fullName>
    </submittedName>
</protein>
<dbReference type="EMBL" id="CAAE01021841">
    <property type="protein sequence ID" value="CAG14326.1"/>
    <property type="molecule type" value="Genomic_DNA"/>
</dbReference>
<feature type="region of interest" description="Disordered" evidence="1">
    <location>
        <begin position="38"/>
        <end position="60"/>
    </location>
</feature>
<proteinExistence type="predicted"/>
<sequence>SNTESNSAHGSGGPPNIIVTAPSREDIYSSNTNMTLADAVKERRPSSTPIVVGRKLVSKK</sequence>
<evidence type="ECO:0000256" key="1">
    <source>
        <dbReference type="SAM" id="MobiDB-lite"/>
    </source>
</evidence>
<dbReference type="KEGG" id="tng:GSTEN00038020G001"/>
<dbReference type="AlphaFoldDB" id="Q4RBA7"/>
<gene>
    <name evidence="2" type="ORF">GSTENG00038020001</name>
</gene>
<dbReference type="OrthoDB" id="8949507at2759"/>